<name>A0ACC0DP52_9BASI</name>
<evidence type="ECO:0000313" key="2">
    <source>
        <dbReference type="Proteomes" id="UP001060170"/>
    </source>
</evidence>
<proteinExistence type="predicted"/>
<protein>
    <submittedName>
        <fullName evidence="1">Uncharacterized protein</fullName>
    </submittedName>
</protein>
<reference evidence="2" key="1">
    <citation type="journal article" date="2018" name="BMC Genomics">
        <title>Genomic insights into host adaptation between the wheat stripe rust pathogen (Puccinia striiformis f. sp. tritici) and the barley stripe rust pathogen (Puccinia striiformis f. sp. hordei).</title>
        <authorList>
            <person name="Xia C."/>
            <person name="Wang M."/>
            <person name="Yin C."/>
            <person name="Cornejo O.E."/>
            <person name="Hulbert S.H."/>
            <person name="Chen X."/>
        </authorList>
    </citation>
    <scope>NUCLEOTIDE SEQUENCE [LARGE SCALE GENOMIC DNA]</scope>
    <source>
        <strain evidence="2">93-210</strain>
    </source>
</reference>
<accession>A0ACC0DP52</accession>
<comment type="caution">
    <text evidence="1">The sequence shown here is derived from an EMBL/GenBank/DDBJ whole genome shotgun (WGS) entry which is preliminary data.</text>
</comment>
<reference evidence="2" key="2">
    <citation type="journal article" date="2018" name="Mol. Plant Microbe Interact.">
        <title>Genome sequence resources for the wheat stripe rust pathogen (Puccinia striiformis f. sp. tritici) and the barley stripe rust pathogen (Puccinia striiformis f. sp. hordei).</title>
        <authorList>
            <person name="Xia C."/>
            <person name="Wang M."/>
            <person name="Yin C."/>
            <person name="Cornejo O.E."/>
            <person name="Hulbert S.H."/>
            <person name="Chen X."/>
        </authorList>
    </citation>
    <scope>NUCLEOTIDE SEQUENCE [LARGE SCALE GENOMIC DNA]</scope>
    <source>
        <strain evidence="2">93-210</strain>
    </source>
</reference>
<dbReference type="EMBL" id="CM045882">
    <property type="protein sequence ID" value="KAI7935776.1"/>
    <property type="molecule type" value="Genomic_DNA"/>
</dbReference>
<evidence type="ECO:0000313" key="1">
    <source>
        <dbReference type="EMBL" id="KAI7935776.1"/>
    </source>
</evidence>
<reference evidence="1 2" key="3">
    <citation type="journal article" date="2022" name="Microbiol. Spectr.">
        <title>Folding features and dynamics of 3D genome architecture in plant fungal pathogens.</title>
        <authorList>
            <person name="Xia C."/>
        </authorList>
    </citation>
    <scope>NUCLEOTIDE SEQUENCE [LARGE SCALE GENOMIC DNA]</scope>
    <source>
        <strain evidence="1 2">93-210</strain>
    </source>
</reference>
<dbReference type="Proteomes" id="UP001060170">
    <property type="component" value="Chromosome 18"/>
</dbReference>
<organism evidence="1 2">
    <name type="scientific">Puccinia striiformis f. sp. tritici</name>
    <dbReference type="NCBI Taxonomy" id="168172"/>
    <lineage>
        <taxon>Eukaryota</taxon>
        <taxon>Fungi</taxon>
        <taxon>Dikarya</taxon>
        <taxon>Basidiomycota</taxon>
        <taxon>Pucciniomycotina</taxon>
        <taxon>Pucciniomycetes</taxon>
        <taxon>Pucciniales</taxon>
        <taxon>Pucciniaceae</taxon>
        <taxon>Puccinia</taxon>
    </lineage>
</organism>
<sequence length="448" mass="48513">MYATLATTPATAFYQTYFTFGGNRNDPDAKGIIVDNCNCFTCTSSTTTHNGMFSLEPNGLLAASSGRSEDVTLESSSMSTWTVVRMCKGSSRPSLSSYPMQMSPSNSPASSSAQFANVTGCFASSDVNGHLELKPKMISSNAVIPLVDLGSPSSEHPSTPKSPNFGTQAGVGHHAHGAHGLLPLNQLPEQPTKDTHRRKEQNRNAQRAFRERKEKRLQDLQCRVDKLIAKQQPLADENRCLKQLVHQLQVENQNLKAYKTAFNLVTSDNLVNSSSPLLAEIQAQFTTTFSVGTGYSKSTSQPQTSPPSQIVTDPHYNWDLCSQSSLSSPSSSGSHFPLQTPSGSSQAKPTLYTEYSDNTSALPPVFEGCGSDKTGSGQMSHFQKINYLEHGPPQPENTHFFGPASLAHGFLATSESPLSPHEPQQWYNGVNCSGPKWSSTVIMFPLPS</sequence>
<keyword evidence="2" id="KW-1185">Reference proteome</keyword>
<gene>
    <name evidence="1" type="ORF">MJO28_016647</name>
</gene>